<dbReference type="AlphaFoldDB" id="A0A1H1Z6Z4"/>
<name>A0A1H1Z6Z4_9PSED</name>
<sequence>MKMLDECINRRTVQQEIRVEAVGINNIRRLYPNRARMIHRAHQQAVDYLNAAIRNMDSLFSDTRLDNKRRLFLQDFFDIPSVSADTVRKIKVRLQIMLDELLRPSLNPLNSSRFVVGSFQHPDQISQAFVLPKDREGKIYLTERFFDPGLEVYLPIRPRTFDAYGHNMGTVLLHEISHIGLDTLDFAYLDASRPFLDLIDTRTTQGQLRYSTLKQLQKEAFSTTTPANELFKAFDEYDRHWYDLEGEPKRRLLRLTDTPDLDAARQVFLSDADKRVDVTLDNADSLALLIAHLGRPVEYQPFQ</sequence>
<dbReference type="EMBL" id="LT629777">
    <property type="protein sequence ID" value="SDT29347.1"/>
    <property type="molecule type" value="Genomic_DNA"/>
</dbReference>
<dbReference type="GO" id="GO:0008237">
    <property type="term" value="F:metallopeptidase activity"/>
    <property type="evidence" value="ECO:0007669"/>
    <property type="project" value="InterPro"/>
</dbReference>
<keyword evidence="2" id="KW-1185">Reference proteome</keyword>
<dbReference type="Gene3D" id="3.40.390.10">
    <property type="entry name" value="Collagenase (Catalytic Domain)"/>
    <property type="match status" value="1"/>
</dbReference>
<dbReference type="RefSeq" id="WP_157696410.1">
    <property type="nucleotide sequence ID" value="NZ_LT629777.1"/>
</dbReference>
<proteinExistence type="predicted"/>
<dbReference type="InterPro" id="IPR024079">
    <property type="entry name" value="MetalloPept_cat_dom_sf"/>
</dbReference>
<gene>
    <name evidence="1" type="ORF">SAMN05216598_4872</name>
</gene>
<evidence type="ECO:0000313" key="1">
    <source>
        <dbReference type="EMBL" id="SDT29347.1"/>
    </source>
</evidence>
<dbReference type="Proteomes" id="UP000199524">
    <property type="component" value="Chromosome I"/>
</dbReference>
<protein>
    <submittedName>
        <fullName evidence="1">Uncharacterized protein</fullName>
    </submittedName>
</protein>
<reference evidence="2" key="1">
    <citation type="submission" date="2016-10" db="EMBL/GenBank/DDBJ databases">
        <authorList>
            <person name="Varghese N."/>
            <person name="Submissions S."/>
        </authorList>
    </citation>
    <scope>NUCLEOTIDE SEQUENCE [LARGE SCALE GENOMIC DNA]</scope>
    <source>
        <strain evidence="2">ATCC 23835</strain>
    </source>
</reference>
<organism evidence="1 2">
    <name type="scientific">Pseudomonas asplenii</name>
    <dbReference type="NCBI Taxonomy" id="53407"/>
    <lineage>
        <taxon>Bacteria</taxon>
        <taxon>Pseudomonadati</taxon>
        <taxon>Pseudomonadota</taxon>
        <taxon>Gammaproteobacteria</taxon>
        <taxon>Pseudomonadales</taxon>
        <taxon>Pseudomonadaceae</taxon>
        <taxon>Pseudomonas</taxon>
    </lineage>
</organism>
<evidence type="ECO:0000313" key="2">
    <source>
        <dbReference type="Proteomes" id="UP000199524"/>
    </source>
</evidence>
<dbReference type="GeneID" id="300209741"/>
<accession>A0A1H1Z6Z4</accession>